<dbReference type="EMBL" id="ML987200">
    <property type="protein sequence ID" value="KAF2245491.1"/>
    <property type="molecule type" value="Genomic_DNA"/>
</dbReference>
<feature type="compositionally biased region" description="Polar residues" evidence="1">
    <location>
        <begin position="251"/>
        <end position="273"/>
    </location>
</feature>
<dbReference type="AlphaFoldDB" id="A0A6A6I565"/>
<evidence type="ECO:0000313" key="3">
    <source>
        <dbReference type="Proteomes" id="UP000800094"/>
    </source>
</evidence>
<feature type="non-terminal residue" evidence="2">
    <location>
        <position position="342"/>
    </location>
</feature>
<keyword evidence="3" id="KW-1185">Reference proteome</keyword>
<feature type="region of interest" description="Disordered" evidence="1">
    <location>
        <begin position="86"/>
        <end position="118"/>
    </location>
</feature>
<dbReference type="GeneID" id="54579358"/>
<feature type="region of interest" description="Disordered" evidence="1">
    <location>
        <begin position="207"/>
        <end position="304"/>
    </location>
</feature>
<evidence type="ECO:0000256" key="1">
    <source>
        <dbReference type="SAM" id="MobiDB-lite"/>
    </source>
</evidence>
<protein>
    <submittedName>
        <fullName evidence="2">Uncharacterized protein</fullName>
    </submittedName>
</protein>
<accession>A0A6A6I565</accession>
<dbReference type="RefSeq" id="XP_033680495.1">
    <property type="nucleotide sequence ID" value="XM_033826028.1"/>
</dbReference>
<dbReference type="OrthoDB" id="3595619at2759"/>
<sequence length="342" mass="37937">MDGGPKSPWLEFSFGCCASGRRDSVEEDDGRAALQANGMLMRICYNQPQTVSLPRAEPSTYTRPTTSHSMGRHVSQWVSNGRDFATRASSRASVHTLSRPRKSHSRPRPSISRPTDFRHCDGLDGVDGIQSMIDDAPMPVRRRRSFQPLELSIYLPDGRLSPLPDFEADEWNKLPAELEIPAQALVRQRDSRTNSISSNLSTSSYLIQRKPVGSGSRRSSLQSQGEVHSRPISGTFSSLPFLMEEPKNRPDSTIGSPNSLQRANTYGTLSPNRILSRLPSPSRARAQTAPSRPGSVRRARTDVDDAIRELNTIVEERRAEAYRSHAQSPAFINRPPPSPSSH</sequence>
<feature type="compositionally biased region" description="Basic residues" evidence="1">
    <location>
        <begin position="98"/>
        <end position="107"/>
    </location>
</feature>
<dbReference type="Proteomes" id="UP000800094">
    <property type="component" value="Unassembled WGS sequence"/>
</dbReference>
<name>A0A6A6I565_9PLEO</name>
<feature type="compositionally biased region" description="Polar residues" evidence="1">
    <location>
        <begin position="87"/>
        <end position="96"/>
    </location>
</feature>
<evidence type="ECO:0000313" key="2">
    <source>
        <dbReference type="EMBL" id="KAF2245491.1"/>
    </source>
</evidence>
<proteinExistence type="predicted"/>
<organism evidence="2 3">
    <name type="scientific">Trematosphaeria pertusa</name>
    <dbReference type="NCBI Taxonomy" id="390896"/>
    <lineage>
        <taxon>Eukaryota</taxon>
        <taxon>Fungi</taxon>
        <taxon>Dikarya</taxon>
        <taxon>Ascomycota</taxon>
        <taxon>Pezizomycotina</taxon>
        <taxon>Dothideomycetes</taxon>
        <taxon>Pleosporomycetidae</taxon>
        <taxon>Pleosporales</taxon>
        <taxon>Massarineae</taxon>
        <taxon>Trematosphaeriaceae</taxon>
        <taxon>Trematosphaeria</taxon>
    </lineage>
</organism>
<feature type="compositionally biased region" description="Low complexity" evidence="1">
    <location>
        <begin position="207"/>
        <end position="225"/>
    </location>
</feature>
<feature type="region of interest" description="Disordered" evidence="1">
    <location>
        <begin position="318"/>
        <end position="342"/>
    </location>
</feature>
<reference evidence="2" key="1">
    <citation type="journal article" date="2020" name="Stud. Mycol.">
        <title>101 Dothideomycetes genomes: a test case for predicting lifestyles and emergence of pathogens.</title>
        <authorList>
            <person name="Haridas S."/>
            <person name="Albert R."/>
            <person name="Binder M."/>
            <person name="Bloem J."/>
            <person name="Labutti K."/>
            <person name="Salamov A."/>
            <person name="Andreopoulos B."/>
            <person name="Baker S."/>
            <person name="Barry K."/>
            <person name="Bills G."/>
            <person name="Bluhm B."/>
            <person name="Cannon C."/>
            <person name="Castanera R."/>
            <person name="Culley D."/>
            <person name="Daum C."/>
            <person name="Ezra D."/>
            <person name="Gonzalez J."/>
            <person name="Henrissat B."/>
            <person name="Kuo A."/>
            <person name="Liang C."/>
            <person name="Lipzen A."/>
            <person name="Lutzoni F."/>
            <person name="Magnuson J."/>
            <person name="Mondo S."/>
            <person name="Nolan M."/>
            <person name="Ohm R."/>
            <person name="Pangilinan J."/>
            <person name="Park H.-J."/>
            <person name="Ramirez L."/>
            <person name="Alfaro M."/>
            <person name="Sun H."/>
            <person name="Tritt A."/>
            <person name="Yoshinaga Y."/>
            <person name="Zwiers L.-H."/>
            <person name="Turgeon B."/>
            <person name="Goodwin S."/>
            <person name="Spatafora J."/>
            <person name="Crous P."/>
            <person name="Grigoriev I."/>
        </authorList>
    </citation>
    <scope>NUCLEOTIDE SEQUENCE</scope>
    <source>
        <strain evidence="2">CBS 122368</strain>
    </source>
</reference>
<gene>
    <name evidence="2" type="ORF">BU26DRAFT_489672</name>
</gene>